<evidence type="ECO:0000256" key="6">
    <source>
        <dbReference type="RuleBase" id="RU363077"/>
    </source>
</evidence>
<evidence type="ECO:0000256" key="3">
    <source>
        <dbReference type="ARBA" id="ARBA00022692"/>
    </source>
</evidence>
<name>A0AA38TKM9_9ASTR</name>
<evidence type="ECO:0000256" key="4">
    <source>
        <dbReference type="ARBA" id="ARBA00022989"/>
    </source>
</evidence>
<evidence type="ECO:0000256" key="2">
    <source>
        <dbReference type="ARBA" id="ARBA00007635"/>
    </source>
</evidence>
<accession>A0AA38TKM9</accession>
<keyword evidence="5 6" id="KW-0472">Membrane</keyword>
<dbReference type="Pfam" id="PF00892">
    <property type="entry name" value="EamA"/>
    <property type="match status" value="1"/>
</dbReference>
<evidence type="ECO:0000313" key="9">
    <source>
        <dbReference type="Proteomes" id="UP001172457"/>
    </source>
</evidence>
<dbReference type="GO" id="GO:0016020">
    <property type="term" value="C:membrane"/>
    <property type="evidence" value="ECO:0007669"/>
    <property type="project" value="UniProtKB-SubCell"/>
</dbReference>
<dbReference type="EMBL" id="JARYMX010000004">
    <property type="protein sequence ID" value="KAJ9552233.1"/>
    <property type="molecule type" value="Genomic_DNA"/>
</dbReference>
<feature type="transmembrane region" description="Helical" evidence="6">
    <location>
        <begin position="79"/>
        <end position="98"/>
    </location>
</feature>
<evidence type="ECO:0000256" key="1">
    <source>
        <dbReference type="ARBA" id="ARBA00004141"/>
    </source>
</evidence>
<comment type="subcellular location">
    <subcellularLocation>
        <location evidence="1 6">Membrane</location>
        <topology evidence="1 6">Multi-pass membrane protein</topology>
    </subcellularLocation>
</comment>
<comment type="caution">
    <text evidence="8">The sequence shown here is derived from an EMBL/GenBank/DDBJ whole genome shotgun (WGS) entry which is preliminary data.</text>
</comment>
<comment type="caution">
    <text evidence="6">Lacks conserved residue(s) required for the propagation of feature annotation.</text>
</comment>
<dbReference type="InterPro" id="IPR000620">
    <property type="entry name" value="EamA_dom"/>
</dbReference>
<evidence type="ECO:0000256" key="5">
    <source>
        <dbReference type="ARBA" id="ARBA00023136"/>
    </source>
</evidence>
<keyword evidence="4 6" id="KW-1133">Transmembrane helix</keyword>
<keyword evidence="9" id="KW-1185">Reference proteome</keyword>
<sequence>MVVTLGKICNVIHGSKPVLLMVAVQTTFAGVNVFYKLAANDGMSLPVLVAYRFTFATAFIVPLALFVERKKRPKLTWMVLLQGFCCGLFGGALSQNFYIKAISLTSATFVASITNLIPAITFVLAVCFR</sequence>
<comment type="similarity">
    <text evidence="2 6">Belongs to the drug/metabolite transporter (DMT) superfamily. Plant drug/metabolite exporter (P-DME) (TC 2.A.7.4) family.</text>
</comment>
<protein>
    <recommendedName>
        <fullName evidence="6">WAT1-related protein</fullName>
    </recommendedName>
</protein>
<keyword evidence="3 6" id="KW-0812">Transmembrane</keyword>
<dbReference type="PANTHER" id="PTHR31218">
    <property type="entry name" value="WAT1-RELATED PROTEIN"/>
    <property type="match status" value="1"/>
</dbReference>
<organism evidence="8 9">
    <name type="scientific">Centaurea solstitialis</name>
    <name type="common">yellow star-thistle</name>
    <dbReference type="NCBI Taxonomy" id="347529"/>
    <lineage>
        <taxon>Eukaryota</taxon>
        <taxon>Viridiplantae</taxon>
        <taxon>Streptophyta</taxon>
        <taxon>Embryophyta</taxon>
        <taxon>Tracheophyta</taxon>
        <taxon>Spermatophyta</taxon>
        <taxon>Magnoliopsida</taxon>
        <taxon>eudicotyledons</taxon>
        <taxon>Gunneridae</taxon>
        <taxon>Pentapetalae</taxon>
        <taxon>asterids</taxon>
        <taxon>campanulids</taxon>
        <taxon>Asterales</taxon>
        <taxon>Asteraceae</taxon>
        <taxon>Carduoideae</taxon>
        <taxon>Cardueae</taxon>
        <taxon>Centaureinae</taxon>
        <taxon>Centaurea</taxon>
    </lineage>
</organism>
<evidence type="ECO:0000313" key="8">
    <source>
        <dbReference type="EMBL" id="KAJ9552233.1"/>
    </source>
</evidence>
<dbReference type="Proteomes" id="UP001172457">
    <property type="component" value="Chromosome 4"/>
</dbReference>
<dbReference type="SUPFAM" id="SSF103481">
    <property type="entry name" value="Multidrug resistance efflux transporter EmrE"/>
    <property type="match status" value="1"/>
</dbReference>
<dbReference type="InterPro" id="IPR037185">
    <property type="entry name" value="EmrE-like"/>
</dbReference>
<feature type="domain" description="EamA" evidence="7">
    <location>
        <begin position="17"/>
        <end position="128"/>
    </location>
</feature>
<feature type="transmembrane region" description="Helical" evidence="6">
    <location>
        <begin position="104"/>
        <end position="128"/>
    </location>
</feature>
<dbReference type="InterPro" id="IPR030184">
    <property type="entry name" value="WAT1-related"/>
</dbReference>
<reference evidence="8" key="1">
    <citation type="submission" date="2023-03" db="EMBL/GenBank/DDBJ databases">
        <title>Chromosome-scale reference genome and RAD-based genetic map of yellow starthistle (Centaurea solstitialis) reveal putative structural variation and QTLs associated with invader traits.</title>
        <authorList>
            <person name="Reatini B."/>
            <person name="Cang F.A."/>
            <person name="Jiang Q."/>
            <person name="Mckibben M.T.W."/>
            <person name="Barker M.S."/>
            <person name="Rieseberg L.H."/>
            <person name="Dlugosch K.M."/>
        </authorList>
    </citation>
    <scope>NUCLEOTIDE SEQUENCE</scope>
    <source>
        <strain evidence="8">CAN-66</strain>
        <tissue evidence="8">Leaf</tissue>
    </source>
</reference>
<feature type="transmembrane region" description="Helical" evidence="6">
    <location>
        <begin position="49"/>
        <end position="67"/>
    </location>
</feature>
<dbReference type="AlphaFoldDB" id="A0AA38TKM9"/>
<proteinExistence type="inferred from homology"/>
<dbReference type="GO" id="GO:0022857">
    <property type="term" value="F:transmembrane transporter activity"/>
    <property type="evidence" value="ECO:0007669"/>
    <property type="project" value="InterPro"/>
</dbReference>
<feature type="transmembrane region" description="Helical" evidence="6">
    <location>
        <begin position="18"/>
        <end position="37"/>
    </location>
</feature>
<gene>
    <name evidence="8" type="ORF">OSB04_016278</name>
</gene>
<evidence type="ECO:0000259" key="7">
    <source>
        <dbReference type="Pfam" id="PF00892"/>
    </source>
</evidence>